<evidence type="ECO:0000313" key="1">
    <source>
        <dbReference type="EMBL" id="AUG58467.1"/>
    </source>
</evidence>
<dbReference type="InterPro" id="IPR046026">
    <property type="entry name" value="DUF5984"/>
</dbReference>
<organism evidence="1 3">
    <name type="scientific">Acetivibrio saccincola</name>
    <dbReference type="NCBI Taxonomy" id="1677857"/>
    <lineage>
        <taxon>Bacteria</taxon>
        <taxon>Bacillati</taxon>
        <taxon>Bacillota</taxon>
        <taxon>Clostridia</taxon>
        <taxon>Eubacteriales</taxon>
        <taxon>Oscillospiraceae</taxon>
        <taxon>Acetivibrio</taxon>
    </lineage>
</organism>
<dbReference type="EMBL" id="NEMB01000003">
    <property type="protein sequence ID" value="PQQ66332.1"/>
    <property type="molecule type" value="Genomic_DNA"/>
</dbReference>
<dbReference type="AlphaFoldDB" id="A0A2K9E409"/>
<keyword evidence="3" id="KW-1185">Reference proteome</keyword>
<dbReference type="Proteomes" id="UP000233534">
    <property type="component" value="Chromosome"/>
</dbReference>
<dbReference type="Proteomes" id="UP000239720">
    <property type="component" value="Unassembled WGS sequence"/>
</dbReference>
<evidence type="ECO:0000313" key="4">
    <source>
        <dbReference type="Proteomes" id="UP000239720"/>
    </source>
</evidence>
<dbReference type="Pfam" id="PF19446">
    <property type="entry name" value="DUF5984"/>
    <property type="match status" value="1"/>
</dbReference>
<proteinExistence type="predicted"/>
<gene>
    <name evidence="2" type="ORF">B9R14_05925</name>
    <name evidence="1" type="ORF">HVS_12970</name>
</gene>
<dbReference type="EMBL" id="CP025197">
    <property type="protein sequence ID" value="AUG58467.1"/>
    <property type="molecule type" value="Genomic_DNA"/>
</dbReference>
<dbReference type="OrthoDB" id="1684578at2"/>
<sequence length="224" mass="26697">MEVKSEEKQMKYVIGDINKFAIQYILMPNPYDERGVIGQSWGRLDLWVSGKNLCQYKVGDTVNVYIWNLFYVIEWFCENLHHILGYDPFPLPVKGENTLELIQKADTFDIDEEDENYLWHHAKRTWIFRHTWFPNRGGSRLPSVYFRRVGENIEIAWNNNFYENKSIEFVHSKGVGVIPKKEFKGVVFAFLNNILDELDLKISERFQEDKKQLIELREKLKLLE</sequence>
<dbReference type="RefSeq" id="WP_101302976.1">
    <property type="nucleotide sequence ID" value="NZ_CP025197.1"/>
</dbReference>
<dbReference type="KEGG" id="hsc:HVS_12970"/>
<reference evidence="2 4" key="2">
    <citation type="journal article" date="2018" name="Syst. Appl. Microbiol.">
        <title>Characterization and high-quality draft genome sequence of Herbivorax saccincola A7, an anaerobic, alkaliphilic, thermophilic, cellulolytic, and xylanolytic bacterium.</title>
        <authorList>
            <person name="Aikawa S."/>
            <person name="Baramee S."/>
            <person name="Sermsathanaswadi J."/>
            <person name="Thianheng P."/>
            <person name="Tachaapaikoon C."/>
            <person name="Shikata A."/>
            <person name="Waeonukul R."/>
            <person name="Pason P."/>
            <person name="Ratanakhanokchai K."/>
            <person name="Kosugi A."/>
        </authorList>
    </citation>
    <scope>NUCLEOTIDE SEQUENCE [LARGE SCALE GENOMIC DNA]</scope>
    <source>
        <strain evidence="2 4">A7</strain>
    </source>
</reference>
<reference evidence="1 3" key="1">
    <citation type="submission" date="2017-12" db="EMBL/GenBank/DDBJ databases">
        <title>Complete genome sequence of Herbivorax saccincola GGR1, a novel Cellulosome-producing hydrolytic bacterium in a thermophilic biogas plant, established by Illumina and Nanopore MinION sequencing.</title>
        <authorList>
            <person name="Pechtl A."/>
            <person name="Ruckert C."/>
            <person name="Koeck D.E."/>
            <person name="Maus I."/>
            <person name="Winkler A."/>
            <person name="Kalinowski J."/>
            <person name="Puhler A."/>
            <person name="Schwarz W.W."/>
            <person name="Zverlov V.V."/>
            <person name="Schluter A."/>
            <person name="Liebl W."/>
        </authorList>
    </citation>
    <scope>NUCLEOTIDE SEQUENCE [LARGE SCALE GENOMIC DNA]</scope>
    <source>
        <strain evidence="1">GGR1</strain>
        <strain evidence="3">SR1</strain>
    </source>
</reference>
<protein>
    <submittedName>
        <fullName evidence="1">Uncharacterized protein</fullName>
    </submittedName>
</protein>
<evidence type="ECO:0000313" key="2">
    <source>
        <dbReference type="EMBL" id="PQQ66332.1"/>
    </source>
</evidence>
<name>A0A2K9E409_9FIRM</name>
<evidence type="ECO:0000313" key="3">
    <source>
        <dbReference type="Proteomes" id="UP000233534"/>
    </source>
</evidence>
<accession>A0A2K9E409</accession>